<proteinExistence type="predicted"/>
<evidence type="ECO:0000313" key="1">
    <source>
        <dbReference type="EMBL" id="KJF69951.1"/>
    </source>
</evidence>
<dbReference type="GO" id="GO:0004497">
    <property type="term" value="F:monooxygenase activity"/>
    <property type="evidence" value="ECO:0007669"/>
    <property type="project" value="UniProtKB-KW"/>
</dbReference>
<reference evidence="1 2" key="1">
    <citation type="submission" date="2014-12" db="EMBL/GenBank/DDBJ databases">
        <authorList>
            <person name="Kuzmanovic N."/>
            <person name="Pulawska J."/>
            <person name="Obradovic A."/>
        </authorList>
    </citation>
    <scope>NUCLEOTIDE SEQUENCE [LARGE SCALE GENOMIC DNA]</scope>
    <source>
        <strain evidence="1 2">KFB 330</strain>
    </source>
</reference>
<feature type="non-terminal residue" evidence="1">
    <location>
        <position position="1"/>
    </location>
</feature>
<comment type="caution">
    <text evidence="1">The sequence shown here is derived from an EMBL/GenBank/DDBJ whole genome shotgun (WGS) entry which is preliminary data.</text>
</comment>
<organism evidence="1 2">
    <name type="scientific">Agrobacterium arsenijevicii</name>
    <dbReference type="NCBI Taxonomy" id="1585697"/>
    <lineage>
        <taxon>Bacteria</taxon>
        <taxon>Pseudomonadati</taxon>
        <taxon>Pseudomonadota</taxon>
        <taxon>Alphaproteobacteria</taxon>
        <taxon>Hyphomicrobiales</taxon>
        <taxon>Rhizobiaceae</taxon>
        <taxon>Rhizobium/Agrobacterium group</taxon>
        <taxon>Agrobacterium</taxon>
    </lineage>
</organism>
<sequence>ARDARILAEGGGQPLVITRQEIVPPIEDGLIAEEGTPGRGLLFPQPAIIEETASRLLDVLTGPTWRFILDGRRIGKAEGEALAKAEGIDGLVVEAVVPLGQDAADPSVLREKDGVLSAWFDRHGVIAALVRPDHYVFGAAQDTDAARQQLSDLRTRLA</sequence>
<evidence type="ECO:0000313" key="2">
    <source>
        <dbReference type="Proteomes" id="UP000032564"/>
    </source>
</evidence>
<dbReference type="EMBL" id="JWIT01000062">
    <property type="protein sequence ID" value="KJF69951.1"/>
    <property type="molecule type" value="Genomic_DNA"/>
</dbReference>
<keyword evidence="2" id="KW-1185">Reference proteome</keyword>
<keyword evidence="1" id="KW-0503">Monooxygenase</keyword>
<accession>A0ABR5CYY0</accession>
<name>A0ABR5CYY0_9HYPH</name>
<protein>
    <submittedName>
        <fullName evidence="1">FAD-binding monooxygenase</fullName>
    </submittedName>
</protein>
<dbReference type="Proteomes" id="UP000032564">
    <property type="component" value="Unassembled WGS sequence"/>
</dbReference>
<gene>
    <name evidence="1" type="ORF">RP75_29115</name>
</gene>
<keyword evidence="1" id="KW-0560">Oxidoreductase</keyword>